<evidence type="ECO:0000313" key="3">
    <source>
        <dbReference type="Proteomes" id="UP000501623"/>
    </source>
</evidence>
<gene>
    <name evidence="2" type="ORF">HMJ29_06925</name>
</gene>
<proteinExistence type="predicted"/>
<reference evidence="2 3" key="1">
    <citation type="submission" date="2020-05" db="EMBL/GenBank/DDBJ databases">
        <title>Complete genome sequence of Hymenobacter sp. TS19 in Coasted Sand Dune.</title>
        <authorList>
            <person name="Lee J.-H."/>
            <person name="Jung J.-H."/>
            <person name="Jeong S."/>
            <person name="Zhao L."/>
            <person name="Kim M.-K."/>
            <person name="Seo H.-S."/>
            <person name="Lim S."/>
        </authorList>
    </citation>
    <scope>NUCLEOTIDE SEQUENCE [LARGE SCALE GENOMIC DNA]</scope>
    <source>
        <strain evidence="2 3">TS19</strain>
    </source>
</reference>
<dbReference type="AlphaFoldDB" id="A0A6M6BI03"/>
<dbReference type="KEGG" id="hts:HMJ29_06925"/>
<keyword evidence="3" id="KW-1185">Reference proteome</keyword>
<evidence type="ECO:0000313" key="2">
    <source>
        <dbReference type="EMBL" id="QJX46685.1"/>
    </source>
</evidence>
<evidence type="ECO:0000256" key="1">
    <source>
        <dbReference type="SAM" id="Phobius"/>
    </source>
</evidence>
<dbReference type="EMBL" id="CP053538">
    <property type="protein sequence ID" value="QJX46685.1"/>
    <property type="molecule type" value="Genomic_DNA"/>
</dbReference>
<name>A0A6M6BI03_9BACT</name>
<protein>
    <submittedName>
        <fullName evidence="2">Uncharacterized protein</fullName>
    </submittedName>
</protein>
<sequence length="110" mass="11988">MNLTSKAVWFRKRALMGLAIIGSLAMVLCLVFSETEPDRNMAIKIGGFFGTFALTFIQAQYLCISALHAWLSGNIRAAVGRLIGVLILFCAAYFLIDLAAAFLPSTNQNI</sequence>
<keyword evidence="1" id="KW-0472">Membrane</keyword>
<organism evidence="2 3">
    <name type="scientific">Hymenobacter taeanensis</name>
    <dbReference type="NCBI Taxonomy" id="2735321"/>
    <lineage>
        <taxon>Bacteria</taxon>
        <taxon>Pseudomonadati</taxon>
        <taxon>Bacteroidota</taxon>
        <taxon>Cytophagia</taxon>
        <taxon>Cytophagales</taxon>
        <taxon>Hymenobacteraceae</taxon>
        <taxon>Hymenobacter</taxon>
    </lineage>
</organism>
<accession>A0A6M6BI03</accession>
<feature type="transmembrane region" description="Helical" evidence="1">
    <location>
        <begin position="45"/>
        <end position="70"/>
    </location>
</feature>
<keyword evidence="1" id="KW-0812">Transmembrane</keyword>
<keyword evidence="1" id="KW-1133">Transmembrane helix</keyword>
<feature type="transmembrane region" description="Helical" evidence="1">
    <location>
        <begin position="82"/>
        <end position="103"/>
    </location>
</feature>
<dbReference type="RefSeq" id="WP_171590792.1">
    <property type="nucleotide sequence ID" value="NZ_CP053538.1"/>
</dbReference>
<dbReference type="Proteomes" id="UP000501623">
    <property type="component" value="Chromosome"/>
</dbReference>
<feature type="transmembrane region" description="Helical" evidence="1">
    <location>
        <begin position="14"/>
        <end position="33"/>
    </location>
</feature>